<dbReference type="STRING" id="590652.BST39_04695"/>
<keyword evidence="3" id="KW-1185">Reference proteome</keyword>
<keyword evidence="1" id="KW-1133">Transmembrane helix</keyword>
<name>A0A1X0IF59_9MYCO</name>
<proteinExistence type="predicted"/>
<protein>
    <recommendedName>
        <fullName evidence="4">Spirocyclase, AveC family</fullName>
    </recommendedName>
</protein>
<feature type="transmembrane region" description="Helical" evidence="1">
    <location>
        <begin position="80"/>
        <end position="97"/>
    </location>
</feature>
<organism evidence="2 3">
    <name type="scientific">Mycobacterium paraseoulense</name>
    <dbReference type="NCBI Taxonomy" id="590652"/>
    <lineage>
        <taxon>Bacteria</taxon>
        <taxon>Bacillati</taxon>
        <taxon>Actinomycetota</taxon>
        <taxon>Actinomycetes</taxon>
        <taxon>Mycobacteriales</taxon>
        <taxon>Mycobacteriaceae</taxon>
        <taxon>Mycobacterium</taxon>
    </lineage>
</organism>
<evidence type="ECO:0000313" key="3">
    <source>
        <dbReference type="Proteomes" id="UP000192513"/>
    </source>
</evidence>
<accession>A0A1X0IF59</accession>
<dbReference type="EMBL" id="MVIE01000004">
    <property type="protein sequence ID" value="ORB45511.1"/>
    <property type="molecule type" value="Genomic_DNA"/>
</dbReference>
<feature type="transmembrane region" description="Helical" evidence="1">
    <location>
        <begin position="162"/>
        <end position="184"/>
    </location>
</feature>
<comment type="caution">
    <text evidence="2">The sequence shown here is derived from an EMBL/GenBank/DDBJ whole genome shotgun (WGS) entry which is preliminary data.</text>
</comment>
<dbReference type="AlphaFoldDB" id="A0A1X0IF59"/>
<feature type="transmembrane region" description="Helical" evidence="1">
    <location>
        <begin position="205"/>
        <end position="229"/>
    </location>
</feature>
<keyword evidence="1" id="KW-0812">Transmembrane</keyword>
<feature type="transmembrane region" description="Helical" evidence="1">
    <location>
        <begin position="118"/>
        <end position="142"/>
    </location>
</feature>
<sequence length="242" mass="27769">MGARMWETAMWAVAAVFLTIGVLQSFHERKLSRVFLLTVASGSAFWQETYGDWGSYLLYSPRFARYGWGETIWTSPVRCWWFIAGYVFFYVSFFLALEKAFYVVKDRWPNSNPYMTTTIVSFPMFYLFDLIVEGAAHGFGWWHYQFAFGPTIAVGDGHFPLVWPILEQVPFMALVVFAATWRNGNGEDVFELLARKVVKRRPGQLAILVSWIVTLNVTFLLTTILPLMALRWLAGPASLTIP</sequence>
<keyword evidence="1" id="KW-0472">Membrane</keyword>
<gene>
    <name evidence="2" type="ORF">BST39_04695</name>
</gene>
<evidence type="ECO:0008006" key="4">
    <source>
        <dbReference type="Google" id="ProtNLM"/>
    </source>
</evidence>
<dbReference type="Proteomes" id="UP000192513">
    <property type="component" value="Unassembled WGS sequence"/>
</dbReference>
<evidence type="ECO:0000313" key="2">
    <source>
        <dbReference type="EMBL" id="ORB45511.1"/>
    </source>
</evidence>
<reference evidence="2 3" key="1">
    <citation type="submission" date="2017-02" db="EMBL/GenBank/DDBJ databases">
        <title>The new phylogeny of genus Mycobacterium.</title>
        <authorList>
            <person name="Tortoli E."/>
            <person name="Trovato A."/>
            <person name="Cirillo D.M."/>
        </authorList>
    </citation>
    <scope>NUCLEOTIDE SEQUENCE [LARGE SCALE GENOMIC DNA]</scope>
    <source>
        <strain evidence="2 3">DSM 45000</strain>
    </source>
</reference>
<evidence type="ECO:0000256" key="1">
    <source>
        <dbReference type="SAM" id="Phobius"/>
    </source>
</evidence>